<feature type="region of interest" description="Disordered" evidence="1">
    <location>
        <begin position="1"/>
        <end position="22"/>
    </location>
</feature>
<evidence type="ECO:0000256" key="1">
    <source>
        <dbReference type="SAM" id="MobiDB-lite"/>
    </source>
</evidence>
<keyword evidence="3" id="KW-1185">Reference proteome</keyword>
<evidence type="ECO:0000313" key="2">
    <source>
        <dbReference type="EMBL" id="GBP21068.1"/>
    </source>
</evidence>
<evidence type="ECO:0000313" key="3">
    <source>
        <dbReference type="Proteomes" id="UP000299102"/>
    </source>
</evidence>
<organism evidence="2 3">
    <name type="scientific">Eumeta variegata</name>
    <name type="common">Bagworm moth</name>
    <name type="synonym">Eumeta japonica</name>
    <dbReference type="NCBI Taxonomy" id="151549"/>
    <lineage>
        <taxon>Eukaryota</taxon>
        <taxon>Metazoa</taxon>
        <taxon>Ecdysozoa</taxon>
        <taxon>Arthropoda</taxon>
        <taxon>Hexapoda</taxon>
        <taxon>Insecta</taxon>
        <taxon>Pterygota</taxon>
        <taxon>Neoptera</taxon>
        <taxon>Endopterygota</taxon>
        <taxon>Lepidoptera</taxon>
        <taxon>Glossata</taxon>
        <taxon>Ditrysia</taxon>
        <taxon>Tineoidea</taxon>
        <taxon>Psychidae</taxon>
        <taxon>Oiketicinae</taxon>
        <taxon>Eumeta</taxon>
    </lineage>
</organism>
<proteinExistence type="predicted"/>
<dbReference type="AlphaFoldDB" id="A0A4C1U479"/>
<gene>
    <name evidence="2" type="ORF">EVAR_11099_1</name>
</gene>
<name>A0A4C1U479_EUMVA</name>
<protein>
    <submittedName>
        <fullName evidence="2">Uncharacterized protein</fullName>
    </submittedName>
</protein>
<dbReference type="Proteomes" id="UP000299102">
    <property type="component" value="Unassembled WGS sequence"/>
</dbReference>
<comment type="caution">
    <text evidence="2">The sequence shown here is derived from an EMBL/GenBank/DDBJ whole genome shotgun (WGS) entry which is preliminary data.</text>
</comment>
<sequence>MSKRAIRWSPPPADTRSPRRDTGVLAASSEGEAAGTLTRRTIYISGSGYFMSGFCSKSCSVIFRTVWYELILVRSYAALESAQPKANTSSL</sequence>
<dbReference type="EMBL" id="BGZK01000125">
    <property type="protein sequence ID" value="GBP21068.1"/>
    <property type="molecule type" value="Genomic_DNA"/>
</dbReference>
<reference evidence="2 3" key="1">
    <citation type="journal article" date="2019" name="Commun. Biol.">
        <title>The bagworm genome reveals a unique fibroin gene that provides high tensile strength.</title>
        <authorList>
            <person name="Kono N."/>
            <person name="Nakamura H."/>
            <person name="Ohtoshi R."/>
            <person name="Tomita M."/>
            <person name="Numata K."/>
            <person name="Arakawa K."/>
        </authorList>
    </citation>
    <scope>NUCLEOTIDE SEQUENCE [LARGE SCALE GENOMIC DNA]</scope>
</reference>
<accession>A0A4C1U479</accession>